<dbReference type="PANTHER" id="PTHR16305">
    <property type="entry name" value="TESTICULAR SOLUBLE ADENYLYL CYCLASE"/>
    <property type="match status" value="1"/>
</dbReference>
<gene>
    <name evidence="4" type="ORF">Vau01_006630</name>
</gene>
<reference evidence="4" key="1">
    <citation type="submission" date="2021-01" db="EMBL/GenBank/DDBJ databases">
        <title>Whole genome shotgun sequence of Virgisporangium aurantiacum NBRC 16421.</title>
        <authorList>
            <person name="Komaki H."/>
            <person name="Tamura T."/>
        </authorList>
    </citation>
    <scope>NUCLEOTIDE SEQUENCE</scope>
    <source>
        <strain evidence="4">NBRC 16421</strain>
    </source>
</reference>
<protein>
    <submittedName>
        <fullName evidence="4">LuxR family transcriptional regulator</fullName>
    </submittedName>
</protein>
<feature type="domain" description="HTH luxR-type" evidence="3">
    <location>
        <begin position="848"/>
        <end position="913"/>
    </location>
</feature>
<dbReference type="Gene3D" id="3.40.50.300">
    <property type="entry name" value="P-loop containing nucleotide triphosphate hydrolases"/>
    <property type="match status" value="1"/>
</dbReference>
<name>A0A8J3YYS9_9ACTN</name>
<dbReference type="CDD" id="cd06170">
    <property type="entry name" value="LuxR_C_like"/>
    <property type="match status" value="1"/>
</dbReference>
<dbReference type="GO" id="GO:0005524">
    <property type="term" value="F:ATP binding"/>
    <property type="evidence" value="ECO:0007669"/>
    <property type="project" value="UniProtKB-KW"/>
</dbReference>
<accession>A0A8J3YYS9</accession>
<dbReference type="InterPro" id="IPR041664">
    <property type="entry name" value="AAA_16"/>
</dbReference>
<organism evidence="4 5">
    <name type="scientific">Virgisporangium aurantiacum</name>
    <dbReference type="NCBI Taxonomy" id="175570"/>
    <lineage>
        <taxon>Bacteria</taxon>
        <taxon>Bacillati</taxon>
        <taxon>Actinomycetota</taxon>
        <taxon>Actinomycetes</taxon>
        <taxon>Micromonosporales</taxon>
        <taxon>Micromonosporaceae</taxon>
        <taxon>Virgisporangium</taxon>
    </lineage>
</organism>
<dbReference type="Pfam" id="PF13191">
    <property type="entry name" value="AAA_16"/>
    <property type="match status" value="1"/>
</dbReference>
<dbReference type="InterPro" id="IPR027417">
    <property type="entry name" value="P-loop_NTPase"/>
</dbReference>
<evidence type="ECO:0000313" key="4">
    <source>
        <dbReference type="EMBL" id="GIJ53147.1"/>
    </source>
</evidence>
<evidence type="ECO:0000313" key="5">
    <source>
        <dbReference type="Proteomes" id="UP000612585"/>
    </source>
</evidence>
<dbReference type="PANTHER" id="PTHR16305:SF35">
    <property type="entry name" value="TRANSCRIPTIONAL ACTIVATOR DOMAIN"/>
    <property type="match status" value="1"/>
</dbReference>
<dbReference type="GO" id="GO:0005737">
    <property type="term" value="C:cytoplasm"/>
    <property type="evidence" value="ECO:0007669"/>
    <property type="project" value="TreeGrafter"/>
</dbReference>
<dbReference type="SUPFAM" id="SSF48452">
    <property type="entry name" value="TPR-like"/>
    <property type="match status" value="1"/>
</dbReference>
<dbReference type="GO" id="GO:0003677">
    <property type="term" value="F:DNA binding"/>
    <property type="evidence" value="ECO:0007669"/>
    <property type="project" value="InterPro"/>
</dbReference>
<dbReference type="PRINTS" id="PR00038">
    <property type="entry name" value="HTHLUXR"/>
</dbReference>
<dbReference type="GO" id="GO:0004016">
    <property type="term" value="F:adenylate cyclase activity"/>
    <property type="evidence" value="ECO:0007669"/>
    <property type="project" value="TreeGrafter"/>
</dbReference>
<dbReference type="Proteomes" id="UP000612585">
    <property type="component" value="Unassembled WGS sequence"/>
</dbReference>
<dbReference type="Pfam" id="PF00196">
    <property type="entry name" value="GerE"/>
    <property type="match status" value="1"/>
</dbReference>
<sequence length="917" mass="98967">MRAGRSGVSPVMIGRADELRRLRGLLDAARDGAQPGIALIAGEPGVGKSRLVHELISGMATRSGTLIGQADPGALGRPFELLLDALDGAAPGAAAELQAAIADPAVGPVERLRAGLDAVRANDPDVVVFEDLHWADSESVALFERLGDLPGSRLLVGTYRPGEVDRRNPAADLLTRLERRYPVTYVRLERLSLDDTSALLTAMTGRRPPYRAAVALQNRTGGNPFFLEELVKAAGGGELDLRKLSVDPLPWNLADTLRRQLDELDHTQERVIEAAAVLGRKVPFDLLAVVTGLAEDDLIEVLRELVRRGLLVELGDDEFGFRHALAREAISEQLLGRQRRRLHELAYETLAAADDSDVALIAHHAKGAGRYDDMVAAVRRGVEKYLRMGSTYQALQLAEMGLAEVPDDVELLAVAARSAWLVGLLDDAHRYAKMCLRCATNTGERSGALRLMARVAWESGRRDEMSSLIDRLCETIQDLPDNEERAAAMAAIAQSFMLRDLTQPALRWADKAVELADRLGLPDIRVTALVEKGSALVNDPAQVDSGRALLREVADEAEKAGVWLAKARALNNLLSTPYPLSADEQRDLLEHMRIAAEKAGFDSLAVAAYFQGRASLAIHDGDLTAAIAAIDDGRRRDQGVLRTSQGDDYHGAFRAGLALEAGDVDLAASISVRLMESMSAFSKGRTGILGLAYHVACRQGDQAAAERALDELLNAADGRKIWGDMLHDLVSAGLFARIAPERLRPLSANMGGFAENWRTLVEAQLTEAERHPAEALDGYRRAMLADDLPAAVRGTAHVGAARCLVALGRRDEAAALLDPATRLLENWDGWRVAELAELRDLLGAREHPVGGDSQLTPRELEVAHLLAEGLTNAELARRLFISPRTAAVHVSNILSKLGVSSRTQVADRISSAAPGTG</sequence>
<dbReference type="InterPro" id="IPR011990">
    <property type="entry name" value="TPR-like_helical_dom_sf"/>
</dbReference>
<dbReference type="InterPro" id="IPR016032">
    <property type="entry name" value="Sig_transdc_resp-reg_C-effctor"/>
</dbReference>
<keyword evidence="2" id="KW-0067">ATP-binding</keyword>
<evidence type="ECO:0000256" key="2">
    <source>
        <dbReference type="ARBA" id="ARBA00022840"/>
    </source>
</evidence>
<evidence type="ECO:0000256" key="1">
    <source>
        <dbReference type="ARBA" id="ARBA00022741"/>
    </source>
</evidence>
<keyword evidence="5" id="KW-1185">Reference proteome</keyword>
<keyword evidence="1" id="KW-0547">Nucleotide-binding</keyword>
<dbReference type="GO" id="GO:0006355">
    <property type="term" value="P:regulation of DNA-templated transcription"/>
    <property type="evidence" value="ECO:0007669"/>
    <property type="project" value="InterPro"/>
</dbReference>
<dbReference type="InterPro" id="IPR000792">
    <property type="entry name" value="Tscrpt_reg_LuxR_C"/>
</dbReference>
<dbReference type="InterPro" id="IPR036388">
    <property type="entry name" value="WH-like_DNA-bd_sf"/>
</dbReference>
<dbReference type="PROSITE" id="PS50043">
    <property type="entry name" value="HTH_LUXR_2"/>
    <property type="match status" value="1"/>
</dbReference>
<dbReference type="SMART" id="SM00421">
    <property type="entry name" value="HTH_LUXR"/>
    <property type="match status" value="1"/>
</dbReference>
<dbReference type="SUPFAM" id="SSF46894">
    <property type="entry name" value="C-terminal effector domain of the bipartite response regulators"/>
    <property type="match status" value="1"/>
</dbReference>
<dbReference type="SUPFAM" id="SSF52540">
    <property type="entry name" value="P-loop containing nucleoside triphosphate hydrolases"/>
    <property type="match status" value="1"/>
</dbReference>
<dbReference type="Gene3D" id="1.25.40.10">
    <property type="entry name" value="Tetratricopeptide repeat domain"/>
    <property type="match status" value="2"/>
</dbReference>
<dbReference type="EMBL" id="BOPG01000005">
    <property type="protein sequence ID" value="GIJ53147.1"/>
    <property type="molecule type" value="Genomic_DNA"/>
</dbReference>
<proteinExistence type="predicted"/>
<dbReference type="AlphaFoldDB" id="A0A8J3YYS9"/>
<dbReference type="Gene3D" id="1.10.10.10">
    <property type="entry name" value="Winged helix-like DNA-binding domain superfamily/Winged helix DNA-binding domain"/>
    <property type="match status" value="1"/>
</dbReference>
<comment type="caution">
    <text evidence="4">The sequence shown here is derived from an EMBL/GenBank/DDBJ whole genome shotgun (WGS) entry which is preliminary data.</text>
</comment>
<evidence type="ECO:0000259" key="3">
    <source>
        <dbReference type="PROSITE" id="PS50043"/>
    </source>
</evidence>